<dbReference type="Proteomes" id="UP000594057">
    <property type="component" value="Segment"/>
</dbReference>
<dbReference type="RefSeq" id="YP_010113067.1">
    <property type="nucleotide sequence ID" value="NC_055898.1"/>
</dbReference>
<evidence type="ECO:0000313" key="2">
    <source>
        <dbReference type="Proteomes" id="UP000594057"/>
    </source>
</evidence>
<name>A0A7M1S0Z1_9CAUD</name>
<dbReference type="EMBL" id="MT774405">
    <property type="protein sequence ID" value="QOR60094.1"/>
    <property type="molecule type" value="Genomic_DNA"/>
</dbReference>
<keyword evidence="2" id="KW-1185">Reference proteome</keyword>
<reference evidence="1 2" key="1">
    <citation type="submission" date="2020-07" db="EMBL/GenBank/DDBJ databases">
        <title>Taxonomic proposal: Crassvirales, a new order of highly abundant and diverse bacterial viruses.</title>
        <authorList>
            <person name="Shkoporov A.N."/>
            <person name="Stockdale S.R."/>
            <person name="Guerin E."/>
            <person name="Ross R.P."/>
            <person name="Hill C."/>
        </authorList>
    </citation>
    <scope>NUCLEOTIDE SEQUENCE [LARGE SCALE GENOMIC DNA]</scope>
</reference>
<organism evidence="1 2">
    <name type="scientific">uncultured phage cr115_1</name>
    <dbReference type="NCBI Taxonomy" id="2772089"/>
    <lineage>
        <taxon>Viruses</taxon>
        <taxon>Duplodnaviria</taxon>
        <taxon>Heunggongvirae</taxon>
        <taxon>Uroviricota</taxon>
        <taxon>Caudoviricetes</taxon>
        <taxon>Crassvirales</taxon>
        <taxon>Suoliviridae</taxon>
        <taxon>Uncouvirinae</taxon>
        <taxon>Birpovirus</taxon>
        <taxon>Birpovirus hiberniae</taxon>
    </lineage>
</organism>
<proteinExistence type="predicted"/>
<accession>A0A7M1S0Z1</accession>
<protein>
    <submittedName>
        <fullName evidence="1">Peptidoglycan-associated protein-like protein</fullName>
    </submittedName>
</protein>
<evidence type="ECO:0000313" key="1">
    <source>
        <dbReference type="EMBL" id="QOR60094.1"/>
    </source>
</evidence>
<dbReference type="GeneID" id="65131564"/>
<dbReference type="KEGG" id="vg:65131564"/>
<sequence>MRERLKYLRKCYTIADYYISYKEYIEPNTLYDVDLKTFKAIVTDYFKYIKNEIMYECKEVKLPCRLGTLQIIKHQPKEYSGKSLRWDWKATKEIGKPVYLLNEHSNGWKYRFFWSKQGCLLTNKGKYQFIACRDNKRELAKIIFNRLKDYPEK</sequence>